<comment type="caution">
    <text evidence="1">The sequence shown here is derived from an EMBL/GenBank/DDBJ whole genome shotgun (WGS) entry which is preliminary data.</text>
</comment>
<dbReference type="EMBL" id="AGNL01019530">
    <property type="protein sequence ID" value="EJK61762.1"/>
    <property type="molecule type" value="Genomic_DNA"/>
</dbReference>
<evidence type="ECO:0000313" key="1">
    <source>
        <dbReference type="EMBL" id="EJK61762.1"/>
    </source>
</evidence>
<name>K0SU61_THAOC</name>
<dbReference type="AlphaFoldDB" id="K0SU61"/>
<proteinExistence type="predicted"/>
<feature type="non-terminal residue" evidence="1">
    <location>
        <position position="1"/>
    </location>
</feature>
<protein>
    <submittedName>
        <fullName evidence="1">Uncharacterized protein</fullName>
    </submittedName>
</protein>
<keyword evidence="2" id="KW-1185">Reference proteome</keyword>
<organism evidence="1 2">
    <name type="scientific">Thalassiosira oceanica</name>
    <name type="common">Marine diatom</name>
    <dbReference type="NCBI Taxonomy" id="159749"/>
    <lineage>
        <taxon>Eukaryota</taxon>
        <taxon>Sar</taxon>
        <taxon>Stramenopiles</taxon>
        <taxon>Ochrophyta</taxon>
        <taxon>Bacillariophyta</taxon>
        <taxon>Coscinodiscophyceae</taxon>
        <taxon>Thalassiosirophycidae</taxon>
        <taxon>Thalassiosirales</taxon>
        <taxon>Thalassiosiraceae</taxon>
        <taxon>Thalassiosira</taxon>
    </lineage>
</organism>
<reference evidence="1 2" key="1">
    <citation type="journal article" date="2012" name="Genome Biol.">
        <title>Genome and low-iron response of an oceanic diatom adapted to chronic iron limitation.</title>
        <authorList>
            <person name="Lommer M."/>
            <person name="Specht M."/>
            <person name="Roy A.S."/>
            <person name="Kraemer L."/>
            <person name="Andreson R."/>
            <person name="Gutowska M.A."/>
            <person name="Wolf J."/>
            <person name="Bergner S.V."/>
            <person name="Schilhabel M.B."/>
            <person name="Klostermeier U.C."/>
            <person name="Beiko R.G."/>
            <person name="Rosenstiel P."/>
            <person name="Hippler M."/>
            <person name="Laroche J."/>
        </authorList>
    </citation>
    <scope>NUCLEOTIDE SEQUENCE [LARGE SCALE GENOMIC DNA]</scope>
    <source>
        <strain evidence="1 2">CCMP1005</strain>
    </source>
</reference>
<evidence type="ECO:0000313" key="2">
    <source>
        <dbReference type="Proteomes" id="UP000266841"/>
    </source>
</evidence>
<dbReference type="Proteomes" id="UP000266841">
    <property type="component" value="Unassembled WGS sequence"/>
</dbReference>
<gene>
    <name evidence="1" type="ORF">THAOC_17692</name>
</gene>
<sequence>PVRPAPVDEARTRVVSRRRRRGRRGLGAVFVDDERVGEVVRHAGLFLGELADRGFRPVAAEPSCPRHALLLSVAVDVSNRRPEARRSLSSCEPAVLVRNRFRPSAQCGSIVGQCARTDLTLRCDPVLLLEVQLAERTISEKFYRASWYPSQLSTIQRRVVTGNFFLVVVESGEGRPLRLAHSLQAGEP</sequence>
<accession>K0SU61</accession>